<evidence type="ECO:0000256" key="2">
    <source>
        <dbReference type="SAM" id="SignalP"/>
    </source>
</evidence>
<protein>
    <submittedName>
        <fullName evidence="3">Uncharacterized protein</fullName>
    </submittedName>
</protein>
<reference evidence="3 4" key="1">
    <citation type="journal article" date="2024" name="G3 (Bethesda)">
        <title>Genome assembly of Hibiscus sabdariffa L. provides insights into metabolisms of medicinal natural products.</title>
        <authorList>
            <person name="Kim T."/>
        </authorList>
    </citation>
    <scope>NUCLEOTIDE SEQUENCE [LARGE SCALE GENOMIC DNA]</scope>
    <source>
        <strain evidence="3">TK-2024</strain>
        <tissue evidence="3">Old leaves</tissue>
    </source>
</reference>
<evidence type="ECO:0000256" key="1">
    <source>
        <dbReference type="SAM" id="MobiDB-lite"/>
    </source>
</evidence>
<dbReference type="EMBL" id="JBBPBM010000079">
    <property type="protein sequence ID" value="KAK8511123.1"/>
    <property type="molecule type" value="Genomic_DNA"/>
</dbReference>
<feature type="compositionally biased region" description="Low complexity" evidence="1">
    <location>
        <begin position="78"/>
        <end position="91"/>
    </location>
</feature>
<name>A0ABR2BVK8_9ROSI</name>
<organism evidence="3 4">
    <name type="scientific">Hibiscus sabdariffa</name>
    <name type="common">roselle</name>
    <dbReference type="NCBI Taxonomy" id="183260"/>
    <lineage>
        <taxon>Eukaryota</taxon>
        <taxon>Viridiplantae</taxon>
        <taxon>Streptophyta</taxon>
        <taxon>Embryophyta</taxon>
        <taxon>Tracheophyta</taxon>
        <taxon>Spermatophyta</taxon>
        <taxon>Magnoliopsida</taxon>
        <taxon>eudicotyledons</taxon>
        <taxon>Gunneridae</taxon>
        <taxon>Pentapetalae</taxon>
        <taxon>rosids</taxon>
        <taxon>malvids</taxon>
        <taxon>Malvales</taxon>
        <taxon>Malvaceae</taxon>
        <taxon>Malvoideae</taxon>
        <taxon>Hibiscus</taxon>
    </lineage>
</organism>
<accession>A0ABR2BVK8</accession>
<comment type="caution">
    <text evidence="3">The sequence shown here is derived from an EMBL/GenBank/DDBJ whole genome shotgun (WGS) entry which is preliminary data.</text>
</comment>
<gene>
    <name evidence="3" type="ORF">V6N12_033404</name>
</gene>
<evidence type="ECO:0000313" key="3">
    <source>
        <dbReference type="EMBL" id="KAK8511123.1"/>
    </source>
</evidence>
<feature type="signal peptide" evidence="2">
    <location>
        <begin position="1"/>
        <end position="22"/>
    </location>
</feature>
<keyword evidence="2" id="KW-0732">Signal</keyword>
<evidence type="ECO:0000313" key="4">
    <source>
        <dbReference type="Proteomes" id="UP001472677"/>
    </source>
</evidence>
<dbReference type="Proteomes" id="UP001472677">
    <property type="component" value="Unassembled WGS sequence"/>
</dbReference>
<feature type="region of interest" description="Disordered" evidence="1">
    <location>
        <begin position="73"/>
        <end position="102"/>
    </location>
</feature>
<sequence>MVTAFASIKLSLLVLVLVLVLAQMKVRRLTQALQLQQHQLLVQLKFVVGEEPSAAPIAAISKVSDDLEASLAPSLPEGDAAGAAGGDAAAAPVSTPKPTRKF</sequence>
<proteinExistence type="predicted"/>
<keyword evidence="4" id="KW-1185">Reference proteome</keyword>
<feature type="chain" id="PRO_5045122617" evidence="2">
    <location>
        <begin position="23"/>
        <end position="102"/>
    </location>
</feature>